<keyword evidence="2" id="KW-1185">Reference proteome</keyword>
<dbReference type="Proteomes" id="UP000481153">
    <property type="component" value="Unassembled WGS sequence"/>
</dbReference>
<organism evidence="1 2">
    <name type="scientific">Aphanomyces euteiches</name>
    <dbReference type="NCBI Taxonomy" id="100861"/>
    <lineage>
        <taxon>Eukaryota</taxon>
        <taxon>Sar</taxon>
        <taxon>Stramenopiles</taxon>
        <taxon>Oomycota</taxon>
        <taxon>Saprolegniomycetes</taxon>
        <taxon>Saprolegniales</taxon>
        <taxon>Verrucalvaceae</taxon>
        <taxon>Aphanomyces</taxon>
    </lineage>
</organism>
<accession>A0A6G0WRD1</accession>
<comment type="caution">
    <text evidence="1">The sequence shown here is derived from an EMBL/GenBank/DDBJ whole genome shotgun (WGS) entry which is preliminary data.</text>
</comment>
<dbReference type="VEuPathDB" id="FungiDB:AeMF1_007193"/>
<proteinExistence type="predicted"/>
<protein>
    <submittedName>
        <fullName evidence="1">Uncharacterized protein</fullName>
    </submittedName>
</protein>
<evidence type="ECO:0000313" key="2">
    <source>
        <dbReference type="Proteomes" id="UP000481153"/>
    </source>
</evidence>
<dbReference type="EMBL" id="VJMJ01000158">
    <property type="protein sequence ID" value="KAF0729981.1"/>
    <property type="molecule type" value="Genomic_DNA"/>
</dbReference>
<evidence type="ECO:0000313" key="1">
    <source>
        <dbReference type="EMBL" id="KAF0729981.1"/>
    </source>
</evidence>
<name>A0A6G0WRD1_9STRA</name>
<sequence length="203" mass="24252">MSSERQWTADDRYTDLPRCPRLKSVAQAEVYRWLQQRRAYEADLKETCRRKNLRYERHVETWVSCFEDKAKLRTLMVFWGLTREPEDLSDHNLQAKLREIAHKPMNDVEPDVDSMFEGITLNRDELDVLERVTKFMTRCDIRIANAGANEWLSNPNTRKRIYTAIIEQLPGRMHTIALEKFKKNWHAEGYDWKCLIRTIYDVA</sequence>
<gene>
    <name evidence="1" type="ORF">Ae201684_012470</name>
</gene>
<reference evidence="1 2" key="1">
    <citation type="submission" date="2019-07" db="EMBL/GenBank/DDBJ databases">
        <title>Genomics analysis of Aphanomyces spp. identifies a new class of oomycete effector associated with host adaptation.</title>
        <authorList>
            <person name="Gaulin E."/>
        </authorList>
    </citation>
    <scope>NUCLEOTIDE SEQUENCE [LARGE SCALE GENOMIC DNA]</scope>
    <source>
        <strain evidence="1 2">ATCC 201684</strain>
    </source>
</reference>
<dbReference type="AlphaFoldDB" id="A0A6G0WRD1"/>